<evidence type="ECO:0000256" key="9">
    <source>
        <dbReference type="ARBA" id="ARBA00022833"/>
    </source>
</evidence>
<dbReference type="PANTHER" id="PTHR43668">
    <property type="entry name" value="ALLANTOINASE"/>
    <property type="match status" value="1"/>
</dbReference>
<evidence type="ECO:0000256" key="5">
    <source>
        <dbReference type="ARBA" id="ARBA00011881"/>
    </source>
</evidence>
<evidence type="ECO:0000256" key="1">
    <source>
        <dbReference type="ARBA" id="ARBA00001947"/>
    </source>
</evidence>
<name>A0A1B2I857_9BACT</name>
<dbReference type="GO" id="GO:0008270">
    <property type="term" value="F:zinc ion binding"/>
    <property type="evidence" value="ECO:0007669"/>
    <property type="project" value="InterPro"/>
</dbReference>
<dbReference type="GO" id="GO:0050897">
    <property type="term" value="F:cobalt ion binding"/>
    <property type="evidence" value="ECO:0007669"/>
    <property type="project" value="InterPro"/>
</dbReference>
<dbReference type="GeneID" id="83059009"/>
<dbReference type="SUPFAM" id="SSF51556">
    <property type="entry name" value="Metallo-dependent hydrolases"/>
    <property type="match status" value="1"/>
</dbReference>
<evidence type="ECO:0000313" key="12">
    <source>
        <dbReference type="Proteomes" id="UP000093044"/>
    </source>
</evidence>
<comment type="similarity">
    <text evidence="4">Belongs to the metallo-dependent hydrolases superfamily. Allantoinase family.</text>
</comment>
<evidence type="ECO:0000256" key="2">
    <source>
        <dbReference type="ARBA" id="ARBA00004968"/>
    </source>
</evidence>
<dbReference type="RefSeq" id="WP_066747788.1">
    <property type="nucleotide sequence ID" value="NZ_CP016757.1"/>
</dbReference>
<dbReference type="STRING" id="1197717.BED41_14260"/>
<evidence type="ECO:0000256" key="3">
    <source>
        <dbReference type="ARBA" id="ARBA00008829"/>
    </source>
</evidence>
<dbReference type="EC" id="3.5.2.5" evidence="6"/>
<keyword evidence="7" id="KW-0479">Metal-binding</keyword>
<keyword evidence="8" id="KW-0378">Hydrolase</keyword>
<dbReference type="InterPro" id="IPR006680">
    <property type="entry name" value="Amidohydro-rel"/>
</dbReference>
<evidence type="ECO:0000256" key="7">
    <source>
        <dbReference type="ARBA" id="ARBA00022723"/>
    </source>
</evidence>
<dbReference type="NCBIfam" id="TIGR03178">
    <property type="entry name" value="allantoinase"/>
    <property type="match status" value="1"/>
</dbReference>
<reference evidence="11" key="1">
    <citation type="submission" date="2016-08" db="EMBL/GenBank/DDBJ databases">
        <title>Complete genome of Cloacibacillus porcorum.</title>
        <authorList>
            <person name="Looft T."/>
            <person name="Bayles D.O."/>
            <person name="Alt D.P."/>
        </authorList>
    </citation>
    <scope>NUCLEOTIDE SEQUENCE [LARGE SCALE GENOMIC DNA]</scope>
    <source>
        <strain evidence="11">CL-84</strain>
    </source>
</reference>
<evidence type="ECO:0000259" key="10">
    <source>
        <dbReference type="Pfam" id="PF01979"/>
    </source>
</evidence>
<dbReference type="Gene3D" id="3.20.20.140">
    <property type="entry name" value="Metal-dependent hydrolases"/>
    <property type="match status" value="1"/>
</dbReference>
<dbReference type="InterPro" id="IPR032466">
    <property type="entry name" value="Metal_Hydrolase"/>
</dbReference>
<comment type="similarity">
    <text evidence="3">Belongs to the metallo-dependent hydrolases superfamily. Hydantoinase/dihydropyrimidinase family.</text>
</comment>
<dbReference type="InterPro" id="IPR017593">
    <property type="entry name" value="Allantoinase"/>
</dbReference>
<sequence>MYDLIVSGGKIVLEERIVRADIGVKEGKIVAIGELSSCLATEIVDARGKYIFPGLVDCHVHLNDPGFTWREDFCTGTSAAAAGGVTTVIDMPLQNEPPLFNLDAFSKKARVLSGRSAVDYAFWGAALNYNINDIKELHKAGCVAYKIFLAPVSEDYQTLGEDTVARVFKETLQFNGLVGFHAEDYYTIKKEENKFLNKENCSWQDYLTTRPLSAELTAVTNVIALVRETGARAHICHVSHPAVAALIDFAQREGLPITAETCMHYLVFSSTDLLAKGAFFKCAPPLREVDCRERLWNYVANGVLSVICSDHSPCREDEKDVSLHGVFCAWGGISGLQNTMQLFFEYAINQRKYSPTLLSKALSANPAKIFGLYGQKGAVKIGFDADLVIFDPLMPWIITKDSLLYKNKISAFIGLSGIGLPVRTILRGKTIYIHGEDNAAFYNGCLVIPKD</sequence>
<comment type="subunit">
    <text evidence="5">Homotetramer.</text>
</comment>
<evidence type="ECO:0000256" key="6">
    <source>
        <dbReference type="ARBA" id="ARBA00012863"/>
    </source>
</evidence>
<dbReference type="PANTHER" id="PTHR43668:SF2">
    <property type="entry name" value="ALLANTOINASE"/>
    <property type="match status" value="1"/>
</dbReference>
<dbReference type="FunFam" id="3.20.20.140:FF:000174">
    <property type="entry name" value="Dihydropyrimidinase-related protein 2"/>
    <property type="match status" value="1"/>
</dbReference>
<keyword evidence="12" id="KW-1185">Reference proteome</keyword>
<dbReference type="Pfam" id="PF01979">
    <property type="entry name" value="Amidohydro_1"/>
    <property type="match status" value="1"/>
</dbReference>
<organism evidence="11 12">
    <name type="scientific">Cloacibacillus porcorum</name>
    <dbReference type="NCBI Taxonomy" id="1197717"/>
    <lineage>
        <taxon>Bacteria</taxon>
        <taxon>Thermotogati</taxon>
        <taxon>Synergistota</taxon>
        <taxon>Synergistia</taxon>
        <taxon>Synergistales</taxon>
        <taxon>Synergistaceae</taxon>
        <taxon>Cloacibacillus</taxon>
    </lineage>
</organism>
<dbReference type="OrthoDB" id="9765462at2"/>
<accession>A0A1B2I857</accession>
<comment type="cofactor">
    <cofactor evidence="1">
        <name>Zn(2+)</name>
        <dbReference type="ChEBI" id="CHEBI:29105"/>
    </cofactor>
</comment>
<evidence type="ECO:0000256" key="4">
    <source>
        <dbReference type="ARBA" id="ARBA00010368"/>
    </source>
</evidence>
<evidence type="ECO:0000256" key="8">
    <source>
        <dbReference type="ARBA" id="ARBA00022801"/>
    </source>
</evidence>
<dbReference type="AlphaFoldDB" id="A0A1B2I857"/>
<dbReference type="EMBL" id="CP016757">
    <property type="protein sequence ID" value="ANZ46160.1"/>
    <property type="molecule type" value="Genomic_DNA"/>
</dbReference>
<dbReference type="GO" id="GO:0000256">
    <property type="term" value="P:allantoin catabolic process"/>
    <property type="evidence" value="ECO:0007669"/>
    <property type="project" value="InterPro"/>
</dbReference>
<dbReference type="InterPro" id="IPR050138">
    <property type="entry name" value="DHOase/Allantoinase_Hydrolase"/>
</dbReference>
<dbReference type="SUPFAM" id="SSF51338">
    <property type="entry name" value="Composite domain of metallo-dependent hydrolases"/>
    <property type="match status" value="1"/>
</dbReference>
<proteinExistence type="inferred from homology"/>
<feature type="domain" description="Amidohydrolase-related" evidence="10">
    <location>
        <begin position="50"/>
        <end position="430"/>
    </location>
</feature>
<protein>
    <recommendedName>
        <fullName evidence="6">allantoinase</fullName>
        <ecNumber evidence="6">3.5.2.5</ecNumber>
    </recommendedName>
</protein>
<evidence type="ECO:0000313" key="11">
    <source>
        <dbReference type="EMBL" id="ANZ46160.1"/>
    </source>
</evidence>
<dbReference type="Proteomes" id="UP000093044">
    <property type="component" value="Chromosome"/>
</dbReference>
<dbReference type="GO" id="GO:0006145">
    <property type="term" value="P:purine nucleobase catabolic process"/>
    <property type="evidence" value="ECO:0007669"/>
    <property type="project" value="TreeGrafter"/>
</dbReference>
<comment type="pathway">
    <text evidence="2">Nitrogen metabolism; (S)-allantoin degradation; allantoate from (S)-allantoin: step 1/1.</text>
</comment>
<dbReference type="Gene3D" id="2.30.40.10">
    <property type="entry name" value="Urease, subunit C, domain 1"/>
    <property type="match status" value="1"/>
</dbReference>
<keyword evidence="9" id="KW-0862">Zinc</keyword>
<dbReference type="GO" id="GO:0004038">
    <property type="term" value="F:allantoinase activity"/>
    <property type="evidence" value="ECO:0007669"/>
    <property type="project" value="UniProtKB-EC"/>
</dbReference>
<dbReference type="InterPro" id="IPR011059">
    <property type="entry name" value="Metal-dep_hydrolase_composite"/>
</dbReference>
<gene>
    <name evidence="11" type="ORF">BED41_14260</name>
</gene>
<dbReference type="GO" id="GO:0005737">
    <property type="term" value="C:cytoplasm"/>
    <property type="evidence" value="ECO:0007669"/>
    <property type="project" value="TreeGrafter"/>
</dbReference>
<dbReference type="KEGG" id="cpor:BED41_14260"/>